<dbReference type="AlphaFoldDB" id="A0A165DBK4"/>
<evidence type="ECO:0000313" key="4">
    <source>
        <dbReference type="Proteomes" id="UP000076871"/>
    </source>
</evidence>
<name>A0A165DBK4_9APHY</name>
<keyword evidence="4" id="KW-1185">Reference proteome</keyword>
<feature type="transmembrane region" description="Helical" evidence="2">
    <location>
        <begin position="111"/>
        <end position="135"/>
    </location>
</feature>
<keyword evidence="2" id="KW-0812">Transmembrane</keyword>
<dbReference type="GeneID" id="63830906"/>
<keyword evidence="2" id="KW-0472">Membrane</keyword>
<dbReference type="EMBL" id="KV427636">
    <property type="protein sequence ID" value="KZT04489.1"/>
    <property type="molecule type" value="Genomic_DNA"/>
</dbReference>
<accession>A0A165DBK4</accession>
<reference evidence="3 4" key="1">
    <citation type="journal article" date="2016" name="Mol. Biol. Evol.">
        <title>Comparative Genomics of Early-Diverging Mushroom-Forming Fungi Provides Insights into the Origins of Lignocellulose Decay Capabilities.</title>
        <authorList>
            <person name="Nagy L.G."/>
            <person name="Riley R."/>
            <person name="Tritt A."/>
            <person name="Adam C."/>
            <person name="Daum C."/>
            <person name="Floudas D."/>
            <person name="Sun H."/>
            <person name="Yadav J.S."/>
            <person name="Pangilinan J."/>
            <person name="Larsson K.H."/>
            <person name="Matsuura K."/>
            <person name="Barry K."/>
            <person name="Labutti K."/>
            <person name="Kuo R."/>
            <person name="Ohm R.A."/>
            <person name="Bhattacharya S.S."/>
            <person name="Shirouzu T."/>
            <person name="Yoshinaga Y."/>
            <person name="Martin F.M."/>
            <person name="Grigoriev I.V."/>
            <person name="Hibbett D.S."/>
        </authorList>
    </citation>
    <scope>NUCLEOTIDE SEQUENCE [LARGE SCALE GENOMIC DNA]</scope>
    <source>
        <strain evidence="3 4">93-53</strain>
    </source>
</reference>
<keyword evidence="2" id="KW-1133">Transmembrane helix</keyword>
<evidence type="ECO:0000313" key="3">
    <source>
        <dbReference type="EMBL" id="KZT04489.1"/>
    </source>
</evidence>
<proteinExistence type="predicted"/>
<feature type="transmembrane region" description="Helical" evidence="2">
    <location>
        <begin position="32"/>
        <end position="52"/>
    </location>
</feature>
<evidence type="ECO:0000256" key="1">
    <source>
        <dbReference type="SAM" id="MobiDB-lite"/>
    </source>
</evidence>
<dbReference type="RefSeq" id="XP_040762229.1">
    <property type="nucleotide sequence ID" value="XM_040913878.1"/>
</dbReference>
<evidence type="ECO:0000256" key="2">
    <source>
        <dbReference type="SAM" id="Phobius"/>
    </source>
</evidence>
<dbReference type="OrthoDB" id="2638860at2759"/>
<feature type="region of interest" description="Disordered" evidence="1">
    <location>
        <begin position="257"/>
        <end position="279"/>
    </location>
</feature>
<sequence length="319" mass="36294">MFLFLIPRYLGMLIQMFLCVEILPLYCKPAMLFNTAALTTLVFALASLRGVFWRSFGMPIPRPHRHADHSLSQQCIGIINGLAYRQFYAKIQPYPSDWPIRGCFYPETPKFWNACWVPVLVFETMLFILMCIKFWSYRPLRKMSLAVRLWRDGTAYYLILTGRGSEYLASRQIPRHGVTVNNEHAMGIVAITICTVAPYKDNTTLANISAVWVGAIFSYSGSHLLLSIRALATERQQLTVSTPRISENTEDIEDIPEAIAGGTRDSKSSTVTPGEEHDSHELFPWHRHLLPCTVTDTQGSMLSQWSISSNPVWLQEWDA</sequence>
<gene>
    <name evidence="3" type="ORF">LAESUDRAFT_785347</name>
</gene>
<organism evidence="3 4">
    <name type="scientific">Laetiporus sulphureus 93-53</name>
    <dbReference type="NCBI Taxonomy" id="1314785"/>
    <lineage>
        <taxon>Eukaryota</taxon>
        <taxon>Fungi</taxon>
        <taxon>Dikarya</taxon>
        <taxon>Basidiomycota</taxon>
        <taxon>Agaricomycotina</taxon>
        <taxon>Agaricomycetes</taxon>
        <taxon>Polyporales</taxon>
        <taxon>Laetiporus</taxon>
    </lineage>
</organism>
<protein>
    <submittedName>
        <fullName evidence="3">Uncharacterized protein</fullName>
    </submittedName>
</protein>
<dbReference type="InParanoid" id="A0A165DBK4"/>
<dbReference type="Proteomes" id="UP000076871">
    <property type="component" value="Unassembled WGS sequence"/>
</dbReference>
<feature type="transmembrane region" description="Helical" evidence="2">
    <location>
        <begin position="6"/>
        <end position="25"/>
    </location>
</feature>